<organism evidence="1 2">
    <name type="scientific">Dallia pectoralis</name>
    <name type="common">Alaska blackfish</name>
    <dbReference type="NCBI Taxonomy" id="75939"/>
    <lineage>
        <taxon>Eukaryota</taxon>
        <taxon>Metazoa</taxon>
        <taxon>Chordata</taxon>
        <taxon>Craniata</taxon>
        <taxon>Vertebrata</taxon>
        <taxon>Euteleostomi</taxon>
        <taxon>Actinopterygii</taxon>
        <taxon>Neopterygii</taxon>
        <taxon>Teleostei</taxon>
        <taxon>Protacanthopterygii</taxon>
        <taxon>Esociformes</taxon>
        <taxon>Umbridae</taxon>
        <taxon>Dallia</taxon>
    </lineage>
</organism>
<name>A0ACC2FD18_DALPE</name>
<sequence>MDEGEIGAVAVQYTRNWGDGSEGSRLSQLRTSSQSRSTWSQTSVRSPLTSGGGYSEMLQPGPATLKPPGTGGCPGSCQLLICQPQTQGCLLLPVHIICIRLTPN</sequence>
<proteinExistence type="predicted"/>
<reference evidence="1" key="1">
    <citation type="submission" date="2021-05" db="EMBL/GenBank/DDBJ databases">
        <authorList>
            <person name="Pan Q."/>
            <person name="Jouanno E."/>
            <person name="Zahm M."/>
            <person name="Klopp C."/>
            <person name="Cabau C."/>
            <person name="Louis A."/>
            <person name="Berthelot C."/>
            <person name="Parey E."/>
            <person name="Roest Crollius H."/>
            <person name="Montfort J."/>
            <person name="Robinson-Rechavi M."/>
            <person name="Bouchez O."/>
            <person name="Lampietro C."/>
            <person name="Lopez Roques C."/>
            <person name="Donnadieu C."/>
            <person name="Postlethwait J."/>
            <person name="Bobe J."/>
            <person name="Dillon D."/>
            <person name="Chandos A."/>
            <person name="von Hippel F."/>
            <person name="Guiguen Y."/>
        </authorList>
    </citation>
    <scope>NUCLEOTIDE SEQUENCE</scope>
    <source>
        <strain evidence="1">YG-Jan2019</strain>
    </source>
</reference>
<evidence type="ECO:0000313" key="1">
    <source>
        <dbReference type="EMBL" id="KAJ7989232.1"/>
    </source>
</evidence>
<keyword evidence="2" id="KW-1185">Reference proteome</keyword>
<accession>A0ACC2FD18</accession>
<comment type="caution">
    <text evidence="1">The sequence shown here is derived from an EMBL/GenBank/DDBJ whole genome shotgun (WGS) entry which is preliminary data.</text>
</comment>
<evidence type="ECO:0000313" key="2">
    <source>
        <dbReference type="Proteomes" id="UP001157502"/>
    </source>
</evidence>
<protein>
    <submittedName>
        <fullName evidence="1">Uncharacterized protein</fullName>
    </submittedName>
</protein>
<gene>
    <name evidence="1" type="ORF">DPEC_G00317360</name>
</gene>
<dbReference type="EMBL" id="CM055757">
    <property type="protein sequence ID" value="KAJ7989232.1"/>
    <property type="molecule type" value="Genomic_DNA"/>
</dbReference>
<dbReference type="Proteomes" id="UP001157502">
    <property type="component" value="Chromosome 30"/>
</dbReference>